<reference evidence="3" key="1">
    <citation type="submission" date="2020-11" db="EMBL/GenBank/DDBJ databases">
        <title>Chlorella ohadii genome sequencing and assembly.</title>
        <authorList>
            <person name="Murik O."/>
            <person name="Treves H."/>
            <person name="Kedem I."/>
            <person name="Shotland Y."/>
            <person name="Kaplan A."/>
        </authorList>
    </citation>
    <scope>NUCLEOTIDE SEQUENCE</scope>
    <source>
        <strain evidence="3">1</strain>
    </source>
</reference>
<organism evidence="3 4">
    <name type="scientific">Chlorella ohadii</name>
    <dbReference type="NCBI Taxonomy" id="2649997"/>
    <lineage>
        <taxon>Eukaryota</taxon>
        <taxon>Viridiplantae</taxon>
        <taxon>Chlorophyta</taxon>
        <taxon>core chlorophytes</taxon>
        <taxon>Trebouxiophyceae</taxon>
        <taxon>Chlorellales</taxon>
        <taxon>Chlorellaceae</taxon>
        <taxon>Chlorella clade</taxon>
        <taxon>Chlorella</taxon>
    </lineage>
</organism>
<keyword evidence="4" id="KW-1185">Reference proteome</keyword>
<keyword evidence="2" id="KW-0732">Signal</keyword>
<evidence type="ECO:0000313" key="4">
    <source>
        <dbReference type="Proteomes" id="UP001205105"/>
    </source>
</evidence>
<evidence type="ECO:0000256" key="2">
    <source>
        <dbReference type="SAM" id="SignalP"/>
    </source>
</evidence>
<name>A0AAD5H0Y6_9CHLO</name>
<proteinExistence type="predicted"/>
<dbReference type="Proteomes" id="UP001205105">
    <property type="component" value="Unassembled WGS sequence"/>
</dbReference>
<gene>
    <name evidence="3" type="ORF">COHA_006240</name>
</gene>
<feature type="region of interest" description="Disordered" evidence="1">
    <location>
        <begin position="388"/>
        <end position="499"/>
    </location>
</feature>
<feature type="signal peptide" evidence="2">
    <location>
        <begin position="1"/>
        <end position="17"/>
    </location>
</feature>
<feature type="compositionally biased region" description="Pro residues" evidence="1">
    <location>
        <begin position="388"/>
        <end position="412"/>
    </location>
</feature>
<dbReference type="PANTHER" id="PTHR35128">
    <property type="entry name" value="SECRETION-REGULATING GUANINE NUCLEOTIDE EXCHANGE FACTOR"/>
    <property type="match status" value="1"/>
</dbReference>
<dbReference type="SUPFAM" id="SSF53474">
    <property type="entry name" value="alpha/beta-Hydrolases"/>
    <property type="match status" value="1"/>
</dbReference>
<feature type="compositionally biased region" description="Low complexity" evidence="1">
    <location>
        <begin position="470"/>
        <end position="499"/>
    </location>
</feature>
<dbReference type="InterPro" id="IPR029058">
    <property type="entry name" value="AB_hydrolase_fold"/>
</dbReference>
<sequence length="555" mass="60473">MLLAGAALLLCIGSTVAADGAAAAAKQAAAASAAAAADGQAGGPGYSDPHWNWDVWYGDLKPHKDHKFRHDYWYQVPKNPRATVVFIHGCAHSGYNYWPQSEECDECRGLPEEMSHVLQALRRNYAVIAISSLDRKTGCFNYWEDFMDVKQIVEGWRKEWGMEDLPLYGVGISAGSAFLLKMPRYLRFDGLVSEALGVDPKSGGFDVVLGKYPPTVFVSMQRDQKQKEFIAQDVKIINKIGGPTKVVKVFSRKIYPTYFSDRSPYYISETLSAKIYQGLLQIRMIDQQGNVLEDPRYTDRPWLKQLQKAVLELAKDQTEAYNGHTIPQFPEKGEDVNLAGVWELVNLAYAEHEIISDYITASFMWFEGGNKDNFNYYLDWYTTGLPPPPSPLPSPSPPPSLRPPPPSPPPQQPQNVTQSDPSQRAAAASTGQPAANVTAAKQAARAAAPNSTSSSKVEAKHLAVEAADPAAATSTSSSDISSGGSTSSSSSGGGSSSNTAAIIGLTLPAHVAPVVPHLRDHRIVELTEVVEQTGTPYSARRRKTAFQMDTPRDLA</sequence>
<dbReference type="Gene3D" id="3.40.50.1820">
    <property type="entry name" value="alpha/beta hydrolase"/>
    <property type="match status" value="1"/>
</dbReference>
<evidence type="ECO:0000313" key="3">
    <source>
        <dbReference type="EMBL" id="KAI7840034.1"/>
    </source>
</evidence>
<feature type="compositionally biased region" description="Low complexity" evidence="1">
    <location>
        <begin position="434"/>
        <end position="448"/>
    </location>
</feature>
<dbReference type="EMBL" id="JADXDR010000086">
    <property type="protein sequence ID" value="KAI7840034.1"/>
    <property type="molecule type" value="Genomic_DNA"/>
</dbReference>
<feature type="chain" id="PRO_5042170853" evidence="2">
    <location>
        <begin position="18"/>
        <end position="555"/>
    </location>
</feature>
<comment type="caution">
    <text evidence="3">The sequence shown here is derived from an EMBL/GenBank/DDBJ whole genome shotgun (WGS) entry which is preliminary data.</text>
</comment>
<accession>A0AAD5H0Y6</accession>
<dbReference type="AlphaFoldDB" id="A0AAD5H0Y6"/>
<protein>
    <submittedName>
        <fullName evidence="3">Uncharacterized protein</fullName>
    </submittedName>
</protein>
<dbReference type="PANTHER" id="PTHR35128:SF1">
    <property type="entry name" value="SECRETION-REGULATING GUANINE NUCLEOTIDE EXCHANGE FACTOR"/>
    <property type="match status" value="1"/>
</dbReference>
<evidence type="ECO:0000256" key="1">
    <source>
        <dbReference type="SAM" id="MobiDB-lite"/>
    </source>
</evidence>